<dbReference type="Proteomes" id="UP001501371">
    <property type="component" value="Unassembled WGS sequence"/>
</dbReference>
<dbReference type="EMBL" id="BAAAKV010000049">
    <property type="protein sequence ID" value="GAA1185758.1"/>
    <property type="molecule type" value="Genomic_DNA"/>
</dbReference>
<organism evidence="1 2">
    <name type="scientific">Streptomyces hebeiensis</name>
    <dbReference type="NCBI Taxonomy" id="229486"/>
    <lineage>
        <taxon>Bacteria</taxon>
        <taxon>Bacillati</taxon>
        <taxon>Actinomycetota</taxon>
        <taxon>Actinomycetes</taxon>
        <taxon>Kitasatosporales</taxon>
        <taxon>Streptomycetaceae</taxon>
        <taxon>Streptomyces</taxon>
    </lineage>
</organism>
<dbReference type="PANTHER" id="PTHR42305">
    <property type="entry name" value="MEMBRANE PROTEIN RV1733C-RELATED"/>
    <property type="match status" value="1"/>
</dbReference>
<evidence type="ECO:0008006" key="3">
    <source>
        <dbReference type="Google" id="ProtNLM"/>
    </source>
</evidence>
<gene>
    <name evidence="1" type="ORF">GCM10009654_49210</name>
</gene>
<evidence type="ECO:0000313" key="2">
    <source>
        <dbReference type="Proteomes" id="UP001501371"/>
    </source>
</evidence>
<sequence length="202" mass="22024">MRTIVGLWRWRHNPLYRGTDLAEAWAALTALLLLVLGAPAAGLVSGNLADATLRKTVREQQEQRHRTTAVVVGRDAKPRFTAYDTESPAEPGSGVRVHASWRAPDGGARTGQVSAPLYTPRAGDRFTLWTDPQGRPVRAPMNVSSARFHAVMAGIGTALLASGVIEGGRRLVVWRLVQRRYRRLDQAWAQVGPDWGRTGAGS</sequence>
<comment type="caution">
    <text evidence="1">The sequence shown here is derived from an EMBL/GenBank/DDBJ whole genome shotgun (WGS) entry which is preliminary data.</text>
</comment>
<keyword evidence="2" id="KW-1185">Reference proteome</keyword>
<evidence type="ECO:0000313" key="1">
    <source>
        <dbReference type="EMBL" id="GAA1185758.1"/>
    </source>
</evidence>
<accession>A0ABN1V033</accession>
<dbReference type="PANTHER" id="PTHR42305:SF1">
    <property type="entry name" value="MEMBRANE PROTEIN RV1733C-RELATED"/>
    <property type="match status" value="1"/>
</dbReference>
<name>A0ABN1V033_9ACTN</name>
<reference evidence="1 2" key="1">
    <citation type="journal article" date="2019" name="Int. J. Syst. Evol. Microbiol.">
        <title>The Global Catalogue of Microorganisms (GCM) 10K type strain sequencing project: providing services to taxonomists for standard genome sequencing and annotation.</title>
        <authorList>
            <consortium name="The Broad Institute Genomics Platform"/>
            <consortium name="The Broad Institute Genome Sequencing Center for Infectious Disease"/>
            <person name="Wu L."/>
            <person name="Ma J."/>
        </authorList>
    </citation>
    <scope>NUCLEOTIDE SEQUENCE [LARGE SCALE GENOMIC DNA]</scope>
    <source>
        <strain evidence="1 2">JCM 12696</strain>
    </source>
</reference>
<protein>
    <recommendedName>
        <fullName evidence="3">Integral membrane protein</fullName>
    </recommendedName>
</protein>
<proteinExistence type="predicted"/>
<dbReference type="RefSeq" id="WP_344280722.1">
    <property type="nucleotide sequence ID" value="NZ_BAAAKV010000049.1"/>
</dbReference>
<dbReference type="InterPro" id="IPR039708">
    <property type="entry name" value="MT1774/Rv1733c-like"/>
</dbReference>